<accession>A0ABT4J488</accession>
<dbReference type="SUPFAM" id="SSF53383">
    <property type="entry name" value="PLP-dependent transferases"/>
    <property type="match status" value="1"/>
</dbReference>
<protein>
    <submittedName>
        <fullName evidence="1">Threonine-phosphate decarboxylase</fullName>
    </submittedName>
</protein>
<organism evidence="1 2">
    <name type="scientific">Paracoccus benzoatiresistens</name>
    <dbReference type="NCBI Taxonomy" id="2997341"/>
    <lineage>
        <taxon>Bacteria</taxon>
        <taxon>Pseudomonadati</taxon>
        <taxon>Pseudomonadota</taxon>
        <taxon>Alphaproteobacteria</taxon>
        <taxon>Rhodobacterales</taxon>
        <taxon>Paracoccaceae</taxon>
        <taxon>Paracoccus</taxon>
    </lineage>
</organism>
<proteinExistence type="predicted"/>
<dbReference type="Gene3D" id="3.90.1150.10">
    <property type="entry name" value="Aspartate Aminotransferase, domain 1"/>
    <property type="match status" value="1"/>
</dbReference>
<dbReference type="InterPro" id="IPR015422">
    <property type="entry name" value="PyrdxlP-dep_Trfase_small"/>
</dbReference>
<name>A0ABT4J488_9RHOB</name>
<dbReference type="Gene3D" id="3.40.640.10">
    <property type="entry name" value="Type I PLP-dependent aspartate aminotransferase-like (Major domain)"/>
    <property type="match status" value="1"/>
</dbReference>
<dbReference type="EMBL" id="JAPTYD010000010">
    <property type="protein sequence ID" value="MCZ0961950.1"/>
    <property type="molecule type" value="Genomic_DNA"/>
</dbReference>
<sequence>MQRMDLGDIEKAAAQAGAGDWIDLSKGINRRPWPVPDLPPDAVRDPGMATQERLIRVAAEWFGCLPAQVLPVAGAPAAMIPRLFSAGRAAVIAPGQQRHTTLLRAAGWKVAQVPTAEGAAGADLALVANPGNPDGREWSPDLLARLARSVGYLVVDESLADARPDLSLAPALPPNALVLRSLGPLWGLRLGFVLANPALRGRLSASRPVGGRVLHIGALAMADRPWADDTILYLAEAALRLDRLASAAGWRPAGGTHLFRLYDTGDAAAAQDRLARAHVRARRFPWSATWLRLGIPVSSAEWDRLATPLR</sequence>
<dbReference type="InterPro" id="IPR015421">
    <property type="entry name" value="PyrdxlP-dep_Trfase_major"/>
</dbReference>
<reference evidence="1" key="1">
    <citation type="submission" date="2022-12" db="EMBL/GenBank/DDBJ databases">
        <title>Paracoccus sp. EF6 isolated from a lake water.</title>
        <authorList>
            <person name="Liu H."/>
        </authorList>
    </citation>
    <scope>NUCLEOTIDE SEQUENCE</scope>
    <source>
        <strain evidence="1">EF6</strain>
    </source>
</reference>
<evidence type="ECO:0000313" key="2">
    <source>
        <dbReference type="Proteomes" id="UP001149822"/>
    </source>
</evidence>
<dbReference type="InterPro" id="IPR015424">
    <property type="entry name" value="PyrdxlP-dep_Trfase"/>
</dbReference>
<gene>
    <name evidence="1" type="ORF">OU682_10015</name>
</gene>
<evidence type="ECO:0000313" key="1">
    <source>
        <dbReference type="EMBL" id="MCZ0961950.1"/>
    </source>
</evidence>
<dbReference type="RefSeq" id="WP_268941963.1">
    <property type="nucleotide sequence ID" value="NZ_JAPTYD010000010.1"/>
</dbReference>
<dbReference type="Proteomes" id="UP001149822">
    <property type="component" value="Unassembled WGS sequence"/>
</dbReference>
<comment type="caution">
    <text evidence="1">The sequence shown here is derived from an EMBL/GenBank/DDBJ whole genome shotgun (WGS) entry which is preliminary data.</text>
</comment>
<keyword evidence="2" id="KW-1185">Reference proteome</keyword>